<evidence type="ECO:0000256" key="1">
    <source>
        <dbReference type="SAM" id="Coils"/>
    </source>
</evidence>
<feature type="coiled-coil region" evidence="1">
    <location>
        <begin position="65"/>
        <end position="113"/>
    </location>
</feature>
<gene>
    <name evidence="3" type="ORF">ATANTOWER_012987</name>
</gene>
<feature type="coiled-coil region" evidence="1">
    <location>
        <begin position="164"/>
        <end position="229"/>
    </location>
</feature>
<evidence type="ECO:0000256" key="2">
    <source>
        <dbReference type="SAM" id="MobiDB-lite"/>
    </source>
</evidence>
<organism evidence="3 4">
    <name type="scientific">Ataeniobius toweri</name>
    <dbReference type="NCBI Taxonomy" id="208326"/>
    <lineage>
        <taxon>Eukaryota</taxon>
        <taxon>Metazoa</taxon>
        <taxon>Chordata</taxon>
        <taxon>Craniata</taxon>
        <taxon>Vertebrata</taxon>
        <taxon>Euteleostomi</taxon>
        <taxon>Actinopterygii</taxon>
        <taxon>Neopterygii</taxon>
        <taxon>Teleostei</taxon>
        <taxon>Neoteleostei</taxon>
        <taxon>Acanthomorphata</taxon>
        <taxon>Ovalentaria</taxon>
        <taxon>Atherinomorphae</taxon>
        <taxon>Cyprinodontiformes</taxon>
        <taxon>Goodeidae</taxon>
        <taxon>Ataeniobius</taxon>
    </lineage>
</organism>
<dbReference type="EMBL" id="JAHUTI010029531">
    <property type="protein sequence ID" value="MED6241011.1"/>
    <property type="molecule type" value="Genomic_DNA"/>
</dbReference>
<evidence type="ECO:0000313" key="3">
    <source>
        <dbReference type="EMBL" id="MED6241011.1"/>
    </source>
</evidence>
<keyword evidence="4" id="KW-1185">Reference proteome</keyword>
<protein>
    <submittedName>
        <fullName evidence="3">Uncharacterized protein</fullName>
    </submittedName>
</protein>
<name>A0ABU7ARZ9_9TELE</name>
<evidence type="ECO:0000313" key="4">
    <source>
        <dbReference type="Proteomes" id="UP001345963"/>
    </source>
</evidence>
<reference evidence="3 4" key="1">
    <citation type="submission" date="2021-07" db="EMBL/GenBank/DDBJ databases">
        <authorList>
            <person name="Palmer J.M."/>
        </authorList>
    </citation>
    <scope>NUCLEOTIDE SEQUENCE [LARGE SCALE GENOMIC DNA]</scope>
    <source>
        <strain evidence="3 4">AT_MEX2019</strain>
        <tissue evidence="3">Muscle</tissue>
    </source>
</reference>
<proteinExistence type="predicted"/>
<feature type="compositionally biased region" description="Polar residues" evidence="2">
    <location>
        <begin position="13"/>
        <end position="31"/>
    </location>
</feature>
<keyword evidence="1" id="KW-0175">Coiled coil</keyword>
<dbReference type="Proteomes" id="UP001345963">
    <property type="component" value="Unassembled WGS sequence"/>
</dbReference>
<sequence length="370" mass="42428">MIPFFSGVSAETNYKQTVSDNSVRYNSGSSEVRQKPDSSAKNMKDQNDNPNKSPALPSYKLAKLLHECETEKKVLASQVEELKVQLQTAKTHIEDNKEKNSKLAAKLQAQRTETEHLHLQIKKIDRALQNARGYPDPSQQRGNRKNHIMALGRRSTAEMFSEPQDRLIKELDESREQFKDFLERRAHIELERLQELQKILSSMNILRDLEDLKAAYKVEREKTLALEQELEQIQKHLRQEDRFHAEKALADMFLIRELRTVIEEKQNNVPEMRPLPSAAEDSEALTLGQNTLKLQELSFKAIEGGNGPLFDSQVSKVLPDAGASEEMPTRNKKPLTRKTLHRFLGWKRAKKNLTKPKSSGDNNSSLNIRN</sequence>
<feature type="region of interest" description="Disordered" evidence="2">
    <location>
        <begin position="13"/>
        <end position="56"/>
    </location>
</feature>
<comment type="caution">
    <text evidence="3">The sequence shown here is derived from an EMBL/GenBank/DDBJ whole genome shotgun (WGS) entry which is preliminary data.</text>
</comment>
<feature type="compositionally biased region" description="Polar residues" evidence="2">
    <location>
        <begin position="355"/>
        <end position="370"/>
    </location>
</feature>
<accession>A0ABU7ARZ9</accession>
<feature type="region of interest" description="Disordered" evidence="2">
    <location>
        <begin position="347"/>
        <end position="370"/>
    </location>
</feature>
<feature type="compositionally biased region" description="Basic and acidic residues" evidence="2">
    <location>
        <begin position="32"/>
        <end position="47"/>
    </location>
</feature>